<comment type="caution">
    <text evidence="2">The sequence shown here is derived from an EMBL/GenBank/DDBJ whole genome shotgun (WGS) entry which is preliminary data.</text>
</comment>
<gene>
    <name evidence="2" type="ORF">ACFFTU_01900</name>
</gene>
<organism evidence="2 3">
    <name type="scientific">Streptomyces cremeus</name>
    <dbReference type="NCBI Taxonomy" id="66881"/>
    <lineage>
        <taxon>Bacteria</taxon>
        <taxon>Bacillati</taxon>
        <taxon>Actinomycetota</taxon>
        <taxon>Actinomycetes</taxon>
        <taxon>Kitasatosporales</taxon>
        <taxon>Streptomycetaceae</taxon>
        <taxon>Streptomyces</taxon>
    </lineage>
</organism>
<dbReference type="SUPFAM" id="SSF53335">
    <property type="entry name" value="S-adenosyl-L-methionine-dependent methyltransferases"/>
    <property type="match status" value="1"/>
</dbReference>
<keyword evidence="2" id="KW-0238">DNA-binding</keyword>
<dbReference type="GO" id="GO:0008168">
    <property type="term" value="F:methyltransferase activity"/>
    <property type="evidence" value="ECO:0007669"/>
    <property type="project" value="UniProtKB-KW"/>
</dbReference>
<keyword evidence="3" id="KW-1185">Reference proteome</keyword>
<dbReference type="GO" id="GO:0005840">
    <property type="term" value="C:ribosome"/>
    <property type="evidence" value="ECO:0007669"/>
    <property type="project" value="UniProtKB-KW"/>
</dbReference>
<feature type="domain" description="Methyltransferase type 11" evidence="1">
    <location>
        <begin position="54"/>
        <end position="130"/>
    </location>
</feature>
<evidence type="ECO:0000313" key="2">
    <source>
        <dbReference type="EMBL" id="MFB9518706.1"/>
    </source>
</evidence>
<dbReference type="InterPro" id="IPR013216">
    <property type="entry name" value="Methyltransf_11"/>
</dbReference>
<dbReference type="EC" id="2.1.1.-" evidence="2"/>
<dbReference type="CDD" id="cd02440">
    <property type="entry name" value="AdoMet_MTases"/>
    <property type="match status" value="1"/>
</dbReference>
<reference evidence="2 3" key="1">
    <citation type="submission" date="2024-09" db="EMBL/GenBank/DDBJ databases">
        <authorList>
            <person name="Sun Q."/>
            <person name="Mori K."/>
        </authorList>
    </citation>
    <scope>NUCLEOTIDE SEQUENCE [LARGE SCALE GENOMIC DNA]</scope>
    <source>
        <strain evidence="2 3">JCM 4362</strain>
    </source>
</reference>
<dbReference type="EMBL" id="JBHMCR010000001">
    <property type="protein sequence ID" value="MFB9518706.1"/>
    <property type="molecule type" value="Genomic_DNA"/>
</dbReference>
<sequence length="279" mass="30570">MPNPVLAPRATAKADGSAPVYDRIGVGYSSVRRPDPRWARQIQESLGAPRSVLNVGAGTGAYEPTGVPVVAVEPSWEMRAQRRPDAAPCVIGGAEALPFDDQSFDAVMAVLTVHHWSDLEAGISELLRVAARFAVVTYDMDVQADFWFTRDYVPQIADAERSRVPTMDRLTALLGPCEVTEMPVWHDFTDGFMTAFWQRPEAYLDPSTRQACSAFALTDEQAVARGVARLAADLDSGDWHRRYADLLTRPHIDAGFRLLTGVSPHAAAARGSHEKGVRR</sequence>
<dbReference type="InterPro" id="IPR029063">
    <property type="entry name" value="SAM-dependent_MTases_sf"/>
</dbReference>
<keyword evidence="2" id="KW-0687">Ribonucleoprotein</keyword>
<dbReference type="GO" id="GO:0003677">
    <property type="term" value="F:DNA binding"/>
    <property type="evidence" value="ECO:0007669"/>
    <property type="project" value="UniProtKB-KW"/>
</dbReference>
<dbReference type="PANTHER" id="PTHR43591">
    <property type="entry name" value="METHYLTRANSFERASE"/>
    <property type="match status" value="1"/>
</dbReference>
<protein>
    <submittedName>
        <fullName evidence="2">Class I SAM-dependent methyltransferase</fullName>
        <ecNumber evidence="2">2.1.1.-</ecNumber>
    </submittedName>
</protein>
<keyword evidence="2" id="KW-0489">Methyltransferase</keyword>
<dbReference type="Pfam" id="PF08241">
    <property type="entry name" value="Methyltransf_11"/>
    <property type="match status" value="1"/>
</dbReference>
<dbReference type="RefSeq" id="WP_345219431.1">
    <property type="nucleotide sequence ID" value="NZ_BAAAXE010000002.1"/>
</dbReference>
<evidence type="ECO:0000313" key="3">
    <source>
        <dbReference type="Proteomes" id="UP001589718"/>
    </source>
</evidence>
<dbReference type="Gene3D" id="3.40.50.150">
    <property type="entry name" value="Vaccinia Virus protein VP39"/>
    <property type="match status" value="1"/>
</dbReference>
<name>A0ABV5P693_STRCM</name>
<accession>A0ABV5P693</accession>
<dbReference type="Proteomes" id="UP001589718">
    <property type="component" value="Unassembled WGS sequence"/>
</dbReference>
<proteinExistence type="predicted"/>
<keyword evidence="2" id="KW-0808">Transferase</keyword>
<dbReference type="GO" id="GO:0032259">
    <property type="term" value="P:methylation"/>
    <property type="evidence" value="ECO:0007669"/>
    <property type="project" value="UniProtKB-KW"/>
</dbReference>
<keyword evidence="2" id="KW-0689">Ribosomal protein</keyword>
<evidence type="ECO:0000259" key="1">
    <source>
        <dbReference type="Pfam" id="PF08241"/>
    </source>
</evidence>